<organism evidence="6 7">
    <name type="scientific">Anaerostipes rhamnosivorans</name>
    <dbReference type="NCBI Taxonomy" id="1229621"/>
    <lineage>
        <taxon>Bacteria</taxon>
        <taxon>Bacillati</taxon>
        <taxon>Bacillota</taxon>
        <taxon>Clostridia</taxon>
        <taxon>Lachnospirales</taxon>
        <taxon>Lachnospiraceae</taxon>
        <taxon>Anaerostipes</taxon>
    </lineage>
</organism>
<keyword evidence="7" id="KW-1185">Reference proteome</keyword>
<dbReference type="PROSITE" id="PS50931">
    <property type="entry name" value="HTH_LYSR"/>
    <property type="match status" value="1"/>
</dbReference>
<protein>
    <submittedName>
        <fullName evidence="6">LysR family transcriptional regulator</fullName>
    </submittedName>
</protein>
<evidence type="ECO:0000256" key="2">
    <source>
        <dbReference type="ARBA" id="ARBA00023015"/>
    </source>
</evidence>
<dbReference type="Proteomes" id="UP000298653">
    <property type="component" value="Chromosome"/>
</dbReference>
<dbReference type="GO" id="GO:0003700">
    <property type="term" value="F:DNA-binding transcription factor activity"/>
    <property type="evidence" value="ECO:0007669"/>
    <property type="project" value="InterPro"/>
</dbReference>
<dbReference type="AlphaFoldDB" id="A0A4P8IDW9"/>
<evidence type="ECO:0000259" key="5">
    <source>
        <dbReference type="PROSITE" id="PS50931"/>
    </source>
</evidence>
<keyword evidence="2" id="KW-0805">Transcription regulation</keyword>
<dbReference type="PANTHER" id="PTHR30419">
    <property type="entry name" value="HTH-TYPE TRANSCRIPTIONAL REGULATOR YBHD"/>
    <property type="match status" value="1"/>
</dbReference>
<feature type="domain" description="HTH lysR-type" evidence="5">
    <location>
        <begin position="1"/>
        <end position="56"/>
    </location>
</feature>
<comment type="similarity">
    <text evidence="1">Belongs to the LysR transcriptional regulatory family.</text>
</comment>
<dbReference type="Gene3D" id="1.10.10.10">
    <property type="entry name" value="Winged helix-like DNA-binding domain superfamily/Winged helix DNA-binding domain"/>
    <property type="match status" value="1"/>
</dbReference>
<name>A0A4P8IDW9_9FIRM</name>
<evidence type="ECO:0000313" key="6">
    <source>
        <dbReference type="EMBL" id="QCP34981.1"/>
    </source>
</evidence>
<reference evidence="6 7" key="1">
    <citation type="submission" date="2019-05" db="EMBL/GenBank/DDBJ databases">
        <title>Complete genome sequencing of Anaerostipes rhamnosivorans.</title>
        <authorList>
            <person name="Bui T.P.N."/>
            <person name="de Vos W.M."/>
        </authorList>
    </citation>
    <scope>NUCLEOTIDE SEQUENCE [LARGE SCALE GENOMIC DNA]</scope>
    <source>
        <strain evidence="6 7">1y2</strain>
    </source>
</reference>
<dbReference type="RefSeq" id="WP_137328417.1">
    <property type="nucleotide sequence ID" value="NZ_CP040058.1"/>
</dbReference>
<keyword evidence="4" id="KW-0804">Transcription</keyword>
<dbReference type="Pfam" id="PF03466">
    <property type="entry name" value="LysR_substrate"/>
    <property type="match status" value="1"/>
</dbReference>
<dbReference type="SUPFAM" id="SSF53850">
    <property type="entry name" value="Periplasmic binding protein-like II"/>
    <property type="match status" value="1"/>
</dbReference>
<dbReference type="InterPro" id="IPR036388">
    <property type="entry name" value="WH-like_DNA-bd_sf"/>
</dbReference>
<keyword evidence="3" id="KW-0238">DNA-binding</keyword>
<dbReference type="SUPFAM" id="SSF46785">
    <property type="entry name" value="Winged helix' DNA-binding domain"/>
    <property type="match status" value="1"/>
</dbReference>
<dbReference type="GO" id="GO:0005829">
    <property type="term" value="C:cytosol"/>
    <property type="evidence" value="ECO:0007669"/>
    <property type="project" value="TreeGrafter"/>
</dbReference>
<evidence type="ECO:0000256" key="4">
    <source>
        <dbReference type="ARBA" id="ARBA00023163"/>
    </source>
</evidence>
<dbReference type="InterPro" id="IPR000847">
    <property type="entry name" value="LysR_HTH_N"/>
</dbReference>
<sequence>MNRYIALHKIVELGSFSKAAEALGYTQSAMSQMISSLEKEFSIKLVNRFRTGTKLTLEGAELYPYIERMVYQYQAIQEKTKEIKGLETGIIRMGTISSISAHWLPGLLKEFQEQYPGVEFVIHQGDYTSIQEWIKTGAIDFGFINPRAANGISTVTLKEGEMLAVLPEDHPLAKKDMVTLEELASEPFILLEEGHYYEPLESFRSVGITPNIKYTIHDDYSIMTMVEAGLGVSILAELILHRTNYRLALRPTDPPVFRTIAIGYKDKNSLSMASRRFIRRLHECISELP</sequence>
<gene>
    <name evidence="6" type="ORF">AR1Y2_1527</name>
</gene>
<evidence type="ECO:0000313" key="7">
    <source>
        <dbReference type="Proteomes" id="UP000298653"/>
    </source>
</evidence>
<dbReference type="InterPro" id="IPR050950">
    <property type="entry name" value="HTH-type_LysR_regulators"/>
</dbReference>
<dbReference type="PRINTS" id="PR00039">
    <property type="entry name" value="HTHLYSR"/>
</dbReference>
<dbReference type="InterPro" id="IPR005119">
    <property type="entry name" value="LysR_subst-bd"/>
</dbReference>
<dbReference type="InterPro" id="IPR036390">
    <property type="entry name" value="WH_DNA-bd_sf"/>
</dbReference>
<dbReference type="OrthoDB" id="63123at2"/>
<dbReference type="Pfam" id="PF00126">
    <property type="entry name" value="HTH_1"/>
    <property type="match status" value="1"/>
</dbReference>
<dbReference type="Gene3D" id="3.40.190.290">
    <property type="match status" value="1"/>
</dbReference>
<dbReference type="CDD" id="cd05466">
    <property type="entry name" value="PBP2_LTTR_substrate"/>
    <property type="match status" value="1"/>
</dbReference>
<evidence type="ECO:0000256" key="1">
    <source>
        <dbReference type="ARBA" id="ARBA00009437"/>
    </source>
</evidence>
<accession>A0A4P8IDW9</accession>
<dbReference type="GO" id="GO:0003677">
    <property type="term" value="F:DNA binding"/>
    <property type="evidence" value="ECO:0007669"/>
    <property type="project" value="UniProtKB-KW"/>
</dbReference>
<evidence type="ECO:0000256" key="3">
    <source>
        <dbReference type="ARBA" id="ARBA00023125"/>
    </source>
</evidence>
<proteinExistence type="inferred from homology"/>
<dbReference type="KEGG" id="arf:AR1Y2_1527"/>
<dbReference type="PANTHER" id="PTHR30419:SF28">
    <property type="entry name" value="HTH-TYPE TRANSCRIPTIONAL REGULATOR BSDA"/>
    <property type="match status" value="1"/>
</dbReference>
<dbReference type="EMBL" id="CP040058">
    <property type="protein sequence ID" value="QCP34981.1"/>
    <property type="molecule type" value="Genomic_DNA"/>
</dbReference>